<dbReference type="PROSITE" id="PS00962">
    <property type="entry name" value="RIBOSOMAL_S2_1"/>
    <property type="match status" value="1"/>
</dbReference>
<dbReference type="PRINTS" id="PR00395">
    <property type="entry name" value="RIBOSOMALS2"/>
</dbReference>
<dbReference type="SUPFAM" id="SSF52313">
    <property type="entry name" value="Ribosomal protein S2"/>
    <property type="match status" value="1"/>
</dbReference>
<feature type="compositionally biased region" description="Polar residues" evidence="4">
    <location>
        <begin position="58"/>
        <end position="76"/>
    </location>
</feature>
<evidence type="ECO:0000256" key="3">
    <source>
        <dbReference type="ARBA" id="ARBA00023274"/>
    </source>
</evidence>
<evidence type="ECO:0000313" key="5">
    <source>
        <dbReference type="EMBL" id="KAG9236047.1"/>
    </source>
</evidence>
<organism evidence="5 6">
    <name type="scientific">Amylocarpus encephaloides</name>
    <dbReference type="NCBI Taxonomy" id="45428"/>
    <lineage>
        <taxon>Eukaryota</taxon>
        <taxon>Fungi</taxon>
        <taxon>Dikarya</taxon>
        <taxon>Ascomycota</taxon>
        <taxon>Pezizomycotina</taxon>
        <taxon>Leotiomycetes</taxon>
        <taxon>Helotiales</taxon>
        <taxon>Helotiales incertae sedis</taxon>
        <taxon>Amylocarpus</taxon>
    </lineage>
</organism>
<feature type="region of interest" description="Disordered" evidence="4">
    <location>
        <begin position="360"/>
        <end position="385"/>
    </location>
</feature>
<keyword evidence="6" id="KW-1185">Reference proteome</keyword>
<keyword evidence="3" id="KW-0687">Ribonucleoprotein</keyword>
<dbReference type="InterPro" id="IPR018130">
    <property type="entry name" value="Ribosomal_uS2_CS"/>
</dbReference>
<dbReference type="AlphaFoldDB" id="A0A9P7YM36"/>
<protein>
    <submittedName>
        <fullName evidence="5">Ribosomal protein S2, flavodoxin-like domain-containing protein</fullName>
    </submittedName>
</protein>
<dbReference type="EMBL" id="MU251416">
    <property type="protein sequence ID" value="KAG9236047.1"/>
    <property type="molecule type" value="Genomic_DNA"/>
</dbReference>
<dbReference type="GO" id="GO:0003735">
    <property type="term" value="F:structural constituent of ribosome"/>
    <property type="evidence" value="ECO:0007669"/>
    <property type="project" value="InterPro"/>
</dbReference>
<dbReference type="PANTHER" id="PTHR12534:SF0">
    <property type="entry name" value="SMALL RIBOSOMAL SUBUNIT PROTEIN US2M"/>
    <property type="match status" value="1"/>
</dbReference>
<evidence type="ECO:0000256" key="1">
    <source>
        <dbReference type="ARBA" id="ARBA00006242"/>
    </source>
</evidence>
<keyword evidence="2 5" id="KW-0689">Ribosomal protein</keyword>
<dbReference type="CDD" id="cd01425">
    <property type="entry name" value="RPS2"/>
    <property type="match status" value="1"/>
</dbReference>
<proteinExistence type="inferred from homology"/>
<gene>
    <name evidence="5" type="ORF">BJ875DRAFT_457500</name>
</gene>
<comment type="caution">
    <text evidence="5">The sequence shown here is derived from an EMBL/GenBank/DDBJ whole genome shotgun (WGS) entry which is preliminary data.</text>
</comment>
<comment type="similarity">
    <text evidence="1">Belongs to the universal ribosomal protein uS2 family.</text>
</comment>
<accession>A0A9P7YM36</accession>
<dbReference type="Gene3D" id="3.40.50.10490">
    <property type="entry name" value="Glucose-6-phosphate isomerase like protein, domain 1"/>
    <property type="match status" value="1"/>
</dbReference>
<name>A0A9P7YM36_9HELO</name>
<dbReference type="InterPro" id="IPR001865">
    <property type="entry name" value="Ribosomal_uS2"/>
</dbReference>
<dbReference type="OrthoDB" id="2320368at2759"/>
<feature type="region of interest" description="Disordered" evidence="4">
    <location>
        <begin position="47"/>
        <end position="76"/>
    </location>
</feature>
<dbReference type="GO" id="GO:0005763">
    <property type="term" value="C:mitochondrial small ribosomal subunit"/>
    <property type="evidence" value="ECO:0007669"/>
    <property type="project" value="TreeGrafter"/>
</dbReference>
<dbReference type="NCBIfam" id="TIGR01011">
    <property type="entry name" value="rpsB_bact"/>
    <property type="match status" value="1"/>
</dbReference>
<dbReference type="Proteomes" id="UP000824998">
    <property type="component" value="Unassembled WGS sequence"/>
</dbReference>
<dbReference type="InterPro" id="IPR005706">
    <property type="entry name" value="Ribosomal_uS2_bac/mit/plastid"/>
</dbReference>
<reference evidence="5" key="1">
    <citation type="journal article" date="2021" name="IMA Fungus">
        <title>Genomic characterization of three marine fungi, including Emericellopsis atlantica sp. nov. with signatures of a generalist lifestyle and marine biomass degradation.</title>
        <authorList>
            <person name="Hagestad O.C."/>
            <person name="Hou L."/>
            <person name="Andersen J.H."/>
            <person name="Hansen E.H."/>
            <person name="Altermark B."/>
            <person name="Li C."/>
            <person name="Kuhnert E."/>
            <person name="Cox R.J."/>
            <person name="Crous P.W."/>
            <person name="Spatafora J.W."/>
            <person name="Lail K."/>
            <person name="Amirebrahimi M."/>
            <person name="Lipzen A."/>
            <person name="Pangilinan J."/>
            <person name="Andreopoulos W."/>
            <person name="Hayes R.D."/>
            <person name="Ng V."/>
            <person name="Grigoriev I.V."/>
            <person name="Jackson S.A."/>
            <person name="Sutton T.D.S."/>
            <person name="Dobson A.D.W."/>
            <person name="Rama T."/>
        </authorList>
    </citation>
    <scope>NUCLEOTIDE SEQUENCE</scope>
    <source>
        <strain evidence="5">TRa018bII</strain>
    </source>
</reference>
<dbReference type="FunFam" id="3.40.50.10490:FF:000061">
    <property type="entry name" value="40S ribosomal protein S2, putative"/>
    <property type="match status" value="1"/>
</dbReference>
<sequence>MILRNVVIRHGRKAFCAPIQKSFLRSLTTESSPSDTKSLQRPIENHLDETGGMAPEISNVNSGNHRSPSSQPSQSIDKVQANHIYKQHLKKRTNKLGSIVQKHYDPESLVQNPPKPEDITLELLMASQSHLGHSTSLWNPGNQRYIYGIRQGVHIISLEETAAHLRRAAKVVEGVAYHGGLILFVGTRAGQSSCVVKAAQLAKGCHLFERWTPGSITNGDQILSKCDIKVVDKDDNEITRGYEAKIEEWSALKPDLVVCLNPLENYILLHECGLNNIPTIGIIDTDADPTWITYPIPANDDSIRSVQVVAGVLGQAGAEGQRKRLLAARTGTVTWSPPPGLGAPQIDAEATAIAAQPKFAEPQPLQEQIPATNDVRGQNGAEDEL</sequence>
<dbReference type="HAMAP" id="MF_00291_B">
    <property type="entry name" value="Ribosomal_uS2_B"/>
    <property type="match status" value="1"/>
</dbReference>
<evidence type="ECO:0000256" key="4">
    <source>
        <dbReference type="SAM" id="MobiDB-lite"/>
    </source>
</evidence>
<dbReference type="PANTHER" id="PTHR12534">
    <property type="entry name" value="30S RIBOSOMAL PROTEIN S2 PROKARYOTIC AND ORGANELLAR"/>
    <property type="match status" value="1"/>
</dbReference>
<evidence type="ECO:0000256" key="2">
    <source>
        <dbReference type="ARBA" id="ARBA00022980"/>
    </source>
</evidence>
<dbReference type="InterPro" id="IPR023591">
    <property type="entry name" value="Ribosomal_uS2_flav_dom_sf"/>
</dbReference>
<dbReference type="Pfam" id="PF00318">
    <property type="entry name" value="Ribosomal_S2"/>
    <property type="match status" value="1"/>
</dbReference>
<evidence type="ECO:0000313" key="6">
    <source>
        <dbReference type="Proteomes" id="UP000824998"/>
    </source>
</evidence>
<dbReference type="GO" id="GO:0006412">
    <property type="term" value="P:translation"/>
    <property type="evidence" value="ECO:0007669"/>
    <property type="project" value="InterPro"/>
</dbReference>